<dbReference type="InParanoid" id="A0A1B7N4R7"/>
<name>A0A1B7N4R7_9AGAM</name>
<keyword evidence="2" id="KW-1185">Reference proteome</keyword>
<proteinExistence type="predicted"/>
<dbReference type="EMBL" id="KV448234">
    <property type="protein sequence ID" value="OAX39822.1"/>
    <property type="molecule type" value="Genomic_DNA"/>
</dbReference>
<accession>A0A1B7N4R7</accession>
<dbReference type="Proteomes" id="UP000092154">
    <property type="component" value="Unassembled WGS sequence"/>
</dbReference>
<protein>
    <submittedName>
        <fullName evidence="1">Uncharacterized protein</fullName>
    </submittedName>
</protein>
<organism evidence="1 2">
    <name type="scientific">Rhizopogon vinicolor AM-OR11-026</name>
    <dbReference type="NCBI Taxonomy" id="1314800"/>
    <lineage>
        <taxon>Eukaryota</taxon>
        <taxon>Fungi</taxon>
        <taxon>Dikarya</taxon>
        <taxon>Basidiomycota</taxon>
        <taxon>Agaricomycotina</taxon>
        <taxon>Agaricomycetes</taxon>
        <taxon>Agaricomycetidae</taxon>
        <taxon>Boletales</taxon>
        <taxon>Suillineae</taxon>
        <taxon>Rhizopogonaceae</taxon>
        <taxon>Rhizopogon</taxon>
    </lineage>
</organism>
<feature type="non-terminal residue" evidence="1">
    <location>
        <position position="51"/>
    </location>
</feature>
<dbReference type="AlphaFoldDB" id="A0A1B7N4R7"/>
<reference evidence="1 2" key="1">
    <citation type="submission" date="2016-06" db="EMBL/GenBank/DDBJ databases">
        <title>Comparative genomics of the ectomycorrhizal sister species Rhizopogon vinicolor and Rhizopogon vesiculosus (Basidiomycota: Boletales) reveals a divergence of the mating type B locus.</title>
        <authorList>
            <consortium name="DOE Joint Genome Institute"/>
            <person name="Mujic A.B."/>
            <person name="Kuo A."/>
            <person name="Tritt A."/>
            <person name="Lipzen A."/>
            <person name="Chen C."/>
            <person name="Johnson J."/>
            <person name="Sharma A."/>
            <person name="Barry K."/>
            <person name="Grigoriev I.V."/>
            <person name="Spatafora J.W."/>
        </authorList>
    </citation>
    <scope>NUCLEOTIDE SEQUENCE [LARGE SCALE GENOMIC DNA]</scope>
    <source>
        <strain evidence="1 2">AM-OR11-026</strain>
    </source>
</reference>
<gene>
    <name evidence="1" type="ORF">K503DRAFT_769138</name>
</gene>
<evidence type="ECO:0000313" key="1">
    <source>
        <dbReference type="EMBL" id="OAX39822.1"/>
    </source>
</evidence>
<evidence type="ECO:0000313" key="2">
    <source>
        <dbReference type="Proteomes" id="UP000092154"/>
    </source>
</evidence>
<sequence>MCTIPVSSVTTCIDHVPPLFARHFRSPRNSLVDPICSSASFQADFTAVFLA</sequence>